<feature type="binding site" evidence="11">
    <location>
        <position position="254"/>
    </location>
    <ligand>
        <name>Zn(2+)</name>
        <dbReference type="ChEBI" id="CHEBI:29105"/>
        <label>2</label>
        <note>catalytic</note>
    </ligand>
</feature>
<feature type="binding site" evidence="11">
    <location>
        <position position="199"/>
    </location>
    <ligand>
        <name>Ca(2+)</name>
        <dbReference type="ChEBI" id="CHEBI:29108"/>
        <label>3</label>
    </ligand>
</feature>
<dbReference type="GO" id="GO:0030198">
    <property type="term" value="P:extracellular matrix organization"/>
    <property type="evidence" value="ECO:0007669"/>
    <property type="project" value="TreeGrafter"/>
</dbReference>
<feature type="binding site" evidence="11">
    <location>
        <position position="262"/>
    </location>
    <ligand>
        <name>Zn(2+)</name>
        <dbReference type="ChEBI" id="CHEBI:29105"/>
        <label>2</label>
        <note>catalytic</note>
    </ligand>
</feature>
<evidence type="ECO:0000259" key="13">
    <source>
        <dbReference type="SMART" id="SM00235"/>
    </source>
</evidence>
<feature type="signal peptide" evidence="12">
    <location>
        <begin position="1"/>
        <end position="20"/>
    </location>
</feature>
<dbReference type="PRINTS" id="PR00138">
    <property type="entry name" value="MATRIXIN"/>
</dbReference>
<dbReference type="SUPFAM" id="SSF47090">
    <property type="entry name" value="PGBD-like"/>
    <property type="match status" value="1"/>
</dbReference>
<keyword evidence="4 12" id="KW-0732">Signal</keyword>
<dbReference type="InterPro" id="IPR024079">
    <property type="entry name" value="MetalloPept_cat_dom_sf"/>
</dbReference>
<feature type="active site" evidence="10">
    <location>
        <position position="245"/>
    </location>
</feature>
<comment type="cofactor">
    <cofactor evidence="11">
        <name>Ca(2+)</name>
        <dbReference type="ChEBI" id="CHEBI:29108"/>
    </cofactor>
    <text evidence="11">Can bind about 5 Ca(2+) ions per subunit.</text>
</comment>
<dbReference type="EMBL" id="AUSU01001456">
    <property type="protein sequence ID" value="EPS70970.1"/>
    <property type="molecule type" value="Genomic_DNA"/>
</dbReference>
<evidence type="ECO:0000256" key="3">
    <source>
        <dbReference type="ARBA" id="ARBA00022723"/>
    </source>
</evidence>
<feature type="binding site" description="in inhibited form" evidence="11">
    <location>
        <position position="100"/>
    </location>
    <ligand>
        <name>Zn(2+)</name>
        <dbReference type="ChEBI" id="CHEBI:29105"/>
        <label>2</label>
        <note>catalytic</note>
    </ligand>
</feature>
<dbReference type="PANTHER" id="PTHR10201:SF321">
    <property type="entry name" value="METALLOENDOPROTEINASE 4-MMP"/>
    <property type="match status" value="1"/>
</dbReference>
<dbReference type="InterPro" id="IPR006026">
    <property type="entry name" value="Peptidase_Metallo"/>
</dbReference>
<dbReference type="GO" id="GO:0004222">
    <property type="term" value="F:metalloendopeptidase activity"/>
    <property type="evidence" value="ECO:0007669"/>
    <property type="project" value="InterPro"/>
</dbReference>
<dbReference type="AlphaFoldDB" id="S8CVW8"/>
<keyword evidence="3 11" id="KW-0479">Metal-binding</keyword>
<evidence type="ECO:0000256" key="9">
    <source>
        <dbReference type="ARBA" id="ARBA00023180"/>
    </source>
</evidence>
<evidence type="ECO:0000256" key="1">
    <source>
        <dbReference type="ARBA" id="ARBA00009614"/>
    </source>
</evidence>
<evidence type="ECO:0000256" key="10">
    <source>
        <dbReference type="PIRSR" id="PIRSR621190-1"/>
    </source>
</evidence>
<dbReference type="InterPro" id="IPR033739">
    <property type="entry name" value="M10A_MMP"/>
</dbReference>
<dbReference type="CDD" id="cd04278">
    <property type="entry name" value="ZnMc_MMP"/>
    <property type="match status" value="1"/>
</dbReference>
<accession>S8CVW8</accession>
<evidence type="ECO:0000256" key="7">
    <source>
        <dbReference type="ARBA" id="ARBA00023049"/>
    </source>
</evidence>
<name>S8CVW8_9LAMI</name>
<keyword evidence="11" id="KW-0106">Calcium</keyword>
<dbReference type="MEROPS" id="M10.A02"/>
<dbReference type="InterPro" id="IPR036365">
    <property type="entry name" value="PGBD-like_sf"/>
</dbReference>
<keyword evidence="7" id="KW-0482">Metalloprotease</keyword>
<evidence type="ECO:0000256" key="2">
    <source>
        <dbReference type="ARBA" id="ARBA00022670"/>
    </source>
</evidence>
<proteinExistence type="inferred from homology"/>
<dbReference type="PANTHER" id="PTHR10201">
    <property type="entry name" value="MATRIX METALLOPROTEINASE"/>
    <property type="match status" value="1"/>
</dbReference>
<feature type="binding site" evidence="11">
    <location>
        <position position="244"/>
    </location>
    <ligand>
        <name>Zn(2+)</name>
        <dbReference type="ChEBI" id="CHEBI:29105"/>
        <label>2</label>
        <note>catalytic</note>
    </ligand>
</feature>
<protein>
    <recommendedName>
        <fullName evidence="13">Peptidase metallopeptidase domain-containing protein</fullName>
    </recommendedName>
</protein>
<evidence type="ECO:0000256" key="11">
    <source>
        <dbReference type="PIRSR" id="PIRSR621190-2"/>
    </source>
</evidence>
<dbReference type="Gene3D" id="3.40.390.10">
    <property type="entry name" value="Collagenase (Catalytic Domain)"/>
    <property type="match status" value="1"/>
</dbReference>
<evidence type="ECO:0000256" key="6">
    <source>
        <dbReference type="ARBA" id="ARBA00022833"/>
    </source>
</evidence>
<evidence type="ECO:0000313" key="14">
    <source>
        <dbReference type="EMBL" id="EPS70970.1"/>
    </source>
</evidence>
<dbReference type="OrthoDB" id="406838at2759"/>
<feature type="binding site" evidence="11">
    <location>
        <position position="181"/>
    </location>
    <ligand>
        <name>Ca(2+)</name>
        <dbReference type="ChEBI" id="CHEBI:29108"/>
        <label>2</label>
    </ligand>
</feature>
<evidence type="ECO:0000256" key="5">
    <source>
        <dbReference type="ARBA" id="ARBA00022801"/>
    </source>
</evidence>
<dbReference type="GO" id="GO:0031012">
    <property type="term" value="C:extracellular matrix"/>
    <property type="evidence" value="ECO:0007669"/>
    <property type="project" value="InterPro"/>
</dbReference>
<comment type="caution">
    <text evidence="14">The sequence shown here is derived from an EMBL/GenBank/DDBJ whole genome shotgun (WGS) entry which is preliminary data.</text>
</comment>
<keyword evidence="5" id="KW-0378">Hydrolase</keyword>
<dbReference type="GO" id="GO:0008270">
    <property type="term" value="F:zinc ion binding"/>
    <property type="evidence" value="ECO:0007669"/>
    <property type="project" value="InterPro"/>
</dbReference>
<dbReference type="SMART" id="SM00235">
    <property type="entry name" value="ZnMc"/>
    <property type="match status" value="1"/>
</dbReference>
<evidence type="ECO:0000256" key="4">
    <source>
        <dbReference type="ARBA" id="ARBA00022729"/>
    </source>
</evidence>
<feature type="binding site" evidence="11">
    <location>
        <position position="198"/>
    </location>
    <ligand>
        <name>Ca(2+)</name>
        <dbReference type="ChEBI" id="CHEBI:29108"/>
        <label>3</label>
    </ligand>
</feature>
<dbReference type="GO" id="GO:0006508">
    <property type="term" value="P:proteolysis"/>
    <property type="evidence" value="ECO:0007669"/>
    <property type="project" value="UniProtKB-KW"/>
</dbReference>
<dbReference type="Pfam" id="PF00413">
    <property type="entry name" value="Peptidase_M10"/>
    <property type="match status" value="1"/>
</dbReference>
<comment type="similarity">
    <text evidence="1">Belongs to the peptidase M10A family. Matrix metalloproteinases (MMPs) subfamily.</text>
</comment>
<feature type="binding site" evidence="11">
    <location>
        <position position="221"/>
    </location>
    <ligand>
        <name>Ca(2+)</name>
        <dbReference type="ChEBI" id="CHEBI:29108"/>
        <label>1</label>
    </ligand>
</feature>
<keyword evidence="9" id="KW-0325">Glycoprotein</keyword>
<dbReference type="Pfam" id="PF01471">
    <property type="entry name" value="PG_binding_1"/>
    <property type="match status" value="1"/>
</dbReference>
<feature type="binding site" evidence="11">
    <location>
        <position position="221"/>
    </location>
    <ligand>
        <name>Ca(2+)</name>
        <dbReference type="ChEBI" id="CHEBI:29108"/>
        <label>3</label>
    </ligand>
</feature>
<dbReference type="GO" id="GO:0030574">
    <property type="term" value="P:collagen catabolic process"/>
    <property type="evidence" value="ECO:0007669"/>
    <property type="project" value="TreeGrafter"/>
</dbReference>
<comment type="cofactor">
    <cofactor evidence="11">
        <name>Zn(2+)</name>
        <dbReference type="ChEBI" id="CHEBI:29105"/>
    </cofactor>
    <text evidence="11">Binds 2 Zn(2+) ions per subunit.</text>
</comment>
<gene>
    <name evidence="14" type="ORF">M569_03790</name>
</gene>
<feature type="binding site" evidence="11">
    <location>
        <position position="206"/>
    </location>
    <ligand>
        <name>Zn(2+)</name>
        <dbReference type="ChEBI" id="CHEBI:29105"/>
        <label>1</label>
    </ligand>
</feature>
<keyword evidence="8" id="KW-0865">Zymogen</keyword>
<feature type="domain" description="Peptidase metallopeptidase" evidence="13">
    <location>
        <begin position="122"/>
        <end position="289"/>
    </location>
</feature>
<reference evidence="14 15" key="1">
    <citation type="journal article" date="2013" name="BMC Genomics">
        <title>The miniature genome of a carnivorous plant Genlisea aurea contains a low number of genes and short non-coding sequences.</title>
        <authorList>
            <person name="Leushkin E.V."/>
            <person name="Sutormin R.A."/>
            <person name="Nabieva E.R."/>
            <person name="Penin A.A."/>
            <person name="Kondrashov A.S."/>
            <person name="Logacheva M.D."/>
        </authorList>
    </citation>
    <scope>NUCLEOTIDE SEQUENCE [LARGE SCALE GENOMIC DNA]</scope>
</reference>
<evidence type="ECO:0000313" key="15">
    <source>
        <dbReference type="Proteomes" id="UP000015453"/>
    </source>
</evidence>
<keyword evidence="2" id="KW-0645">Protease</keyword>
<sequence length="334" mass="36861">MSSRYTFLLLLLLLCEAISGDHVPIKSAFLRAEKGSRVDGIAYLKLYLKRFGYLRENSSYDDFFDEDFERALVLYQRNLGLSESRRLDQETVTSILSPRCGVADSVVVSGGFAARKYAFFDGEPRWLRRTPMTLFYAFSPTNTIGYVSSAALKSTFRVAFDRWSAVIPVNFTEAEDYASADIRIGWYSRDHGDGESFDGVLGILAHAFSPEDGRFHLDAAETWAVDLSKQKSKVAVDLESVATHEIGHILGLAHSSVKAAIMYPNLSPRTRKVTLQTDDVEAIQSLYGSNPNYAPNSGLHQLDASAAAARPDPFPISVAVALLLLLLSPTTLLS</sequence>
<feature type="binding site" evidence="11">
    <location>
        <position position="191"/>
    </location>
    <ligand>
        <name>Zn(2+)</name>
        <dbReference type="ChEBI" id="CHEBI:29105"/>
        <label>1</label>
    </ligand>
</feature>
<keyword evidence="6 11" id="KW-0862">Zinc</keyword>
<organism evidence="14 15">
    <name type="scientific">Genlisea aurea</name>
    <dbReference type="NCBI Taxonomy" id="192259"/>
    <lineage>
        <taxon>Eukaryota</taxon>
        <taxon>Viridiplantae</taxon>
        <taxon>Streptophyta</taxon>
        <taxon>Embryophyta</taxon>
        <taxon>Tracheophyta</taxon>
        <taxon>Spermatophyta</taxon>
        <taxon>Magnoliopsida</taxon>
        <taxon>eudicotyledons</taxon>
        <taxon>Gunneridae</taxon>
        <taxon>Pentapetalae</taxon>
        <taxon>asterids</taxon>
        <taxon>lamiids</taxon>
        <taxon>Lamiales</taxon>
        <taxon>Lentibulariaceae</taxon>
        <taxon>Genlisea</taxon>
    </lineage>
</organism>
<dbReference type="Proteomes" id="UP000015453">
    <property type="component" value="Unassembled WGS sequence"/>
</dbReference>
<feature type="binding site" evidence="11">
    <location>
        <position position="216"/>
    </location>
    <ligand>
        <name>Zn(2+)</name>
        <dbReference type="ChEBI" id="CHEBI:29105"/>
        <label>1</label>
    </ligand>
</feature>
<feature type="chain" id="PRO_5004549313" description="Peptidase metallopeptidase domain-containing protein" evidence="12">
    <location>
        <begin position="21"/>
        <end position="334"/>
    </location>
</feature>
<dbReference type="InterPro" id="IPR002477">
    <property type="entry name" value="Peptidoglycan-bd-like"/>
</dbReference>
<feature type="binding site" evidence="11">
    <location>
        <position position="248"/>
    </location>
    <ligand>
        <name>Zn(2+)</name>
        <dbReference type="ChEBI" id="CHEBI:29105"/>
        <label>2</label>
        <note>catalytic</note>
    </ligand>
</feature>
<dbReference type="InterPro" id="IPR001818">
    <property type="entry name" value="Pept_M10_metallopeptidase"/>
</dbReference>
<dbReference type="SUPFAM" id="SSF55486">
    <property type="entry name" value="Metalloproteases ('zincins'), catalytic domain"/>
    <property type="match status" value="1"/>
</dbReference>
<dbReference type="FunFam" id="3.40.390.10:FF:000018">
    <property type="entry name" value="Metalloendoproteinase 1"/>
    <property type="match status" value="1"/>
</dbReference>
<evidence type="ECO:0000256" key="8">
    <source>
        <dbReference type="ARBA" id="ARBA00023145"/>
    </source>
</evidence>
<dbReference type="InterPro" id="IPR021190">
    <property type="entry name" value="Pept_M10A"/>
</dbReference>
<keyword evidence="15" id="KW-1185">Reference proteome</keyword>
<feature type="binding site" evidence="11">
    <location>
        <position position="193"/>
    </location>
    <ligand>
        <name>Zn(2+)</name>
        <dbReference type="ChEBI" id="CHEBI:29105"/>
        <label>1</label>
    </ligand>
</feature>
<feature type="binding site" evidence="11">
    <location>
        <position position="218"/>
    </location>
    <ligand>
        <name>Ca(2+)</name>
        <dbReference type="ChEBI" id="CHEBI:29108"/>
        <label>3</label>
    </ligand>
</feature>
<evidence type="ECO:0000256" key="12">
    <source>
        <dbReference type="SAM" id="SignalP"/>
    </source>
</evidence>